<dbReference type="Proteomes" id="UP000326757">
    <property type="component" value="Unassembled WGS sequence"/>
</dbReference>
<organism evidence="1 2">
    <name type="scientific">Monilinia laxa</name>
    <name type="common">Brown rot fungus</name>
    <name type="synonym">Sclerotinia laxa</name>
    <dbReference type="NCBI Taxonomy" id="61186"/>
    <lineage>
        <taxon>Eukaryota</taxon>
        <taxon>Fungi</taxon>
        <taxon>Dikarya</taxon>
        <taxon>Ascomycota</taxon>
        <taxon>Pezizomycotina</taxon>
        <taxon>Leotiomycetes</taxon>
        <taxon>Helotiales</taxon>
        <taxon>Sclerotiniaceae</taxon>
        <taxon>Monilinia</taxon>
    </lineage>
</organism>
<protein>
    <submittedName>
        <fullName evidence="1">Uncharacterized protein</fullName>
    </submittedName>
</protein>
<evidence type="ECO:0000313" key="1">
    <source>
        <dbReference type="EMBL" id="KAB8304437.1"/>
    </source>
</evidence>
<evidence type="ECO:0000313" key="2">
    <source>
        <dbReference type="Proteomes" id="UP000326757"/>
    </source>
</evidence>
<proteinExistence type="predicted"/>
<keyword evidence="2" id="KW-1185">Reference proteome</keyword>
<dbReference type="EMBL" id="VIGI01000001">
    <property type="protein sequence ID" value="KAB8304437.1"/>
    <property type="molecule type" value="Genomic_DNA"/>
</dbReference>
<gene>
    <name evidence="1" type="ORF">EYC80_003834</name>
</gene>
<dbReference type="OrthoDB" id="10268711at2759"/>
<dbReference type="AlphaFoldDB" id="A0A5N6KL97"/>
<comment type="caution">
    <text evidence="1">The sequence shown here is derived from an EMBL/GenBank/DDBJ whole genome shotgun (WGS) entry which is preliminary data.</text>
</comment>
<sequence>MDGAFNKYPLGSEPGHIGVIFLSFTDPLNQKEFLGTWLWICLDANAKCGSTEFLFCLAGFGIGNQMKGWRIEYFE</sequence>
<accession>A0A5N6KL97</accession>
<name>A0A5N6KL97_MONLA</name>
<reference evidence="1 2" key="1">
    <citation type="submission" date="2019-06" db="EMBL/GenBank/DDBJ databases">
        <title>Genome Sequence of the Brown Rot Fungal Pathogen Monilinia laxa.</title>
        <authorList>
            <person name="De Miccolis Angelini R.M."/>
            <person name="Landi L."/>
            <person name="Abate D."/>
            <person name="Pollastro S."/>
            <person name="Romanazzi G."/>
            <person name="Faretra F."/>
        </authorList>
    </citation>
    <scope>NUCLEOTIDE SEQUENCE [LARGE SCALE GENOMIC DNA]</scope>
    <source>
        <strain evidence="1 2">Mlax316</strain>
    </source>
</reference>